<dbReference type="InterPro" id="IPR036291">
    <property type="entry name" value="NAD(P)-bd_dom_sf"/>
</dbReference>
<sequence length="1331" mass="148591">MANYRDLAYHGYSIWLFTRSDLKTIIGPTTAFGIFNGLAASAYGLYSPYAYTSTILKRAPMVTFWVWVNLLPHAIDNQLSQKAISEDAYNKPWRTLPSKRMTPKQASALRLPLFTFALLSSWHFGGVRQCIVLACLARWYNHMGGGDINAIVRNFINSVGYICFTSGSLEVILGNIRLPDQSLPWFLVLGMVVFSTVQTQDFSDSIGDSVRGRKTLPLQIGDRRARILTATLMILWSCFCTWFWGHQGLFDPSPLLPPGCSFMAWISGMHVDPDIEQQRLSDSLQDCYNTRTPRMSGLPNANKGSRLLPAVLDYTGTETPNRVYASVPLTHDIADGFRDLTHGEVLRGVDALATYIASKFGVSKTFETLAYMGIFDLRYTLVFFAAVKCGYKVLFPSSRNPTHQNVSLLKQTGCNKIFHSSEMEGIVRELQKAMDHDVLETFDLGTFDKWVEAYVEPYPFTKTFEEARYDPILVLHSSGSTGAPKPITQTHQYFANVDRPLPQIPGRQTAGEILWNYEGGGYFLCPFPPFHLAGCISYIYHPVFGQSCSLLLGFPDRPALPELVLRMMQQKRVRLLFTPPSIVEGMLALDGAIELIQKLDDIVYAGGPLSKAAGEHLAKLTRLSPIYGATETATITCLVQPPETWQYMEFHPALKVTMEPELDGAFELVLKRDADADQYRGIGGTILRHQPEYRTRDLFLPNENRPGLWRFYGRNDDIIVFSNGQKWNPIPSESIIQSHPDVSGVLITGDGKFQPAAVIEPKPGVATKDLLGAIWPLVEQANQNSQSHGHLMKGKVAIVEAGDFVRAPKGTIVRSATRKKLERVIAQLYSEPGSTAETAKEVLSDNQEGKSKILQLVKECSHDFKKFASASEDDDLFKLGLDSLMALELSKSLRTCLSVYFDQKELSFITIPTLFRFPTIKKLADFIAATVWGKAQDVNPENVQEDIERLIKAYTSHDKPNQTVPKMAVDGHLHVGLVGSTGFLGKELLASLIKRPGIDKITCIDRRQHEALPSAQENTEVEFKTITLTDMSVEDMQKDQSMYEKMDAIVFSAWTVNFNQPLSFFEPQIRALSALCTVLVSCKNSPRLFFISSISSSNYTLESKEFHIPEKVLKNASAAMPMGYAQSKYVAERVLEEFAQRTGLGVTILRLGQVAGGVPTDDNPGSPASWNEREWFPSLMKTSAQLALIPSDLGPVDWIPVNLMTKSITEIISHDVFGKKTDSPQVYNLLNPHPVEWSRLLPATQASLPSQCEIVPLADWIGSLRKMEIENQAAEKYPALKIMGYLQETMSISGQGSTVDMDLTKKASVTLDQMRPVSEDWMRLWLSSWKN</sequence>
<comment type="subcellular location">
    <subcellularLocation>
        <location evidence="1">Membrane</location>
        <topology evidence="1">Multi-pass membrane protein</topology>
    </subcellularLocation>
</comment>
<dbReference type="GO" id="GO:0016020">
    <property type="term" value="C:membrane"/>
    <property type="evidence" value="ECO:0007669"/>
    <property type="project" value="UniProtKB-SubCell"/>
</dbReference>
<dbReference type="Pfam" id="PF01040">
    <property type="entry name" value="UbiA"/>
    <property type="match status" value="1"/>
</dbReference>
<evidence type="ECO:0000256" key="4">
    <source>
        <dbReference type="ARBA" id="ARBA00022692"/>
    </source>
</evidence>
<dbReference type="CDD" id="cd13965">
    <property type="entry name" value="PT_UbiA_3"/>
    <property type="match status" value="1"/>
</dbReference>
<dbReference type="Pfam" id="PF07993">
    <property type="entry name" value="NAD_binding_4"/>
    <property type="match status" value="1"/>
</dbReference>
<dbReference type="InterPro" id="IPR042099">
    <property type="entry name" value="ANL_N_sf"/>
</dbReference>
<dbReference type="InterPro" id="IPR013120">
    <property type="entry name" value="FAR_NAD-bd"/>
</dbReference>
<keyword evidence="4 7" id="KW-0812">Transmembrane</keyword>
<dbReference type="InterPro" id="IPR020845">
    <property type="entry name" value="AMP-binding_CS"/>
</dbReference>
<dbReference type="SMART" id="SM00823">
    <property type="entry name" value="PKS_PP"/>
    <property type="match status" value="1"/>
</dbReference>
<dbReference type="PROSITE" id="PS00012">
    <property type="entry name" value="PHOSPHOPANTETHEINE"/>
    <property type="match status" value="1"/>
</dbReference>
<evidence type="ECO:0000313" key="10">
    <source>
        <dbReference type="Proteomes" id="UP000696280"/>
    </source>
</evidence>
<dbReference type="PANTHER" id="PTHR43439:SF2">
    <property type="entry name" value="ENZYME, PUTATIVE (JCVI)-RELATED"/>
    <property type="match status" value="1"/>
</dbReference>
<protein>
    <recommendedName>
        <fullName evidence="8">Carrier domain-containing protein</fullName>
    </recommendedName>
</protein>
<dbReference type="Pfam" id="PF23562">
    <property type="entry name" value="AMP-binding_C_3"/>
    <property type="match status" value="1"/>
</dbReference>
<dbReference type="OrthoDB" id="429813at2759"/>
<reference evidence="9" key="1">
    <citation type="submission" date="2021-07" db="EMBL/GenBank/DDBJ databases">
        <authorList>
            <person name="Durling M."/>
        </authorList>
    </citation>
    <scope>NUCLEOTIDE SEQUENCE</scope>
</reference>
<dbReference type="Gene3D" id="1.10.1200.10">
    <property type="entry name" value="ACP-like"/>
    <property type="match status" value="1"/>
</dbReference>
<evidence type="ECO:0000259" key="8">
    <source>
        <dbReference type="PROSITE" id="PS50075"/>
    </source>
</evidence>
<dbReference type="Proteomes" id="UP000696280">
    <property type="component" value="Unassembled WGS sequence"/>
</dbReference>
<keyword evidence="3" id="KW-0597">Phosphoprotein</keyword>
<dbReference type="InterPro" id="IPR051414">
    <property type="entry name" value="Adenylate-forming_Reductase"/>
</dbReference>
<evidence type="ECO:0000256" key="1">
    <source>
        <dbReference type="ARBA" id="ARBA00004141"/>
    </source>
</evidence>
<feature type="transmembrane region" description="Helical" evidence="7">
    <location>
        <begin position="227"/>
        <end position="245"/>
    </location>
</feature>
<dbReference type="GO" id="GO:0031177">
    <property type="term" value="F:phosphopantetheine binding"/>
    <property type="evidence" value="ECO:0007669"/>
    <property type="project" value="InterPro"/>
</dbReference>
<dbReference type="InterPro" id="IPR036736">
    <property type="entry name" value="ACP-like_sf"/>
</dbReference>
<dbReference type="Pfam" id="PF00550">
    <property type="entry name" value="PP-binding"/>
    <property type="match status" value="1"/>
</dbReference>
<dbReference type="PROSITE" id="PS50075">
    <property type="entry name" value="CARRIER"/>
    <property type="match status" value="1"/>
</dbReference>
<dbReference type="Gene3D" id="3.40.50.12780">
    <property type="entry name" value="N-terminal domain of ligase-like"/>
    <property type="match status" value="1"/>
</dbReference>
<dbReference type="SUPFAM" id="SSF51735">
    <property type="entry name" value="NAD(P)-binding Rossmann-fold domains"/>
    <property type="match status" value="1"/>
</dbReference>
<comment type="caution">
    <text evidence="9">The sequence shown here is derived from an EMBL/GenBank/DDBJ whole genome shotgun (WGS) entry which is preliminary data.</text>
</comment>
<dbReference type="EMBL" id="CAJVRL010000060">
    <property type="protein sequence ID" value="CAG8955235.1"/>
    <property type="molecule type" value="Genomic_DNA"/>
</dbReference>
<dbReference type="PROSITE" id="PS00455">
    <property type="entry name" value="AMP_BINDING"/>
    <property type="match status" value="1"/>
</dbReference>
<proteinExistence type="predicted"/>
<dbReference type="InterPro" id="IPR000873">
    <property type="entry name" value="AMP-dep_synth/lig_dom"/>
</dbReference>
<keyword evidence="2" id="KW-0596">Phosphopantetheine</keyword>
<evidence type="ECO:0000256" key="6">
    <source>
        <dbReference type="ARBA" id="ARBA00023136"/>
    </source>
</evidence>
<evidence type="ECO:0000256" key="2">
    <source>
        <dbReference type="ARBA" id="ARBA00022450"/>
    </source>
</evidence>
<dbReference type="GO" id="GO:0016765">
    <property type="term" value="F:transferase activity, transferring alkyl or aryl (other than methyl) groups"/>
    <property type="evidence" value="ECO:0007669"/>
    <property type="project" value="InterPro"/>
</dbReference>
<evidence type="ECO:0000256" key="5">
    <source>
        <dbReference type="ARBA" id="ARBA00022989"/>
    </source>
</evidence>
<name>A0A9N9PTI3_9HELO</name>
<evidence type="ECO:0000256" key="7">
    <source>
        <dbReference type="SAM" id="Phobius"/>
    </source>
</evidence>
<keyword evidence="6 7" id="KW-0472">Membrane</keyword>
<dbReference type="InterPro" id="IPR006162">
    <property type="entry name" value="Ppantetheine_attach_site"/>
</dbReference>
<keyword evidence="5 7" id="KW-1133">Transmembrane helix</keyword>
<dbReference type="InterPro" id="IPR009081">
    <property type="entry name" value="PP-bd_ACP"/>
</dbReference>
<keyword evidence="10" id="KW-1185">Reference proteome</keyword>
<dbReference type="PANTHER" id="PTHR43439">
    <property type="entry name" value="PHENYLACETATE-COENZYME A LIGASE"/>
    <property type="match status" value="1"/>
</dbReference>
<dbReference type="Gene3D" id="3.40.50.720">
    <property type="entry name" value="NAD(P)-binding Rossmann-like Domain"/>
    <property type="match status" value="1"/>
</dbReference>
<accession>A0A9N9PTI3</accession>
<gene>
    <name evidence="9" type="ORF">HYFRA_00007252</name>
</gene>
<dbReference type="InterPro" id="IPR020806">
    <property type="entry name" value="PKS_PP-bd"/>
</dbReference>
<evidence type="ECO:0000313" key="9">
    <source>
        <dbReference type="EMBL" id="CAG8955235.1"/>
    </source>
</evidence>
<organism evidence="9 10">
    <name type="scientific">Hymenoscyphus fraxineus</name>
    <dbReference type="NCBI Taxonomy" id="746836"/>
    <lineage>
        <taxon>Eukaryota</taxon>
        <taxon>Fungi</taxon>
        <taxon>Dikarya</taxon>
        <taxon>Ascomycota</taxon>
        <taxon>Pezizomycotina</taxon>
        <taxon>Leotiomycetes</taxon>
        <taxon>Helotiales</taxon>
        <taxon>Helotiaceae</taxon>
        <taxon>Hymenoscyphus</taxon>
    </lineage>
</organism>
<dbReference type="InterPro" id="IPR000537">
    <property type="entry name" value="UbiA_prenyltransferase"/>
</dbReference>
<dbReference type="SUPFAM" id="SSF47336">
    <property type="entry name" value="ACP-like"/>
    <property type="match status" value="1"/>
</dbReference>
<dbReference type="Pfam" id="PF00501">
    <property type="entry name" value="AMP-binding"/>
    <property type="match status" value="1"/>
</dbReference>
<dbReference type="SUPFAM" id="SSF56801">
    <property type="entry name" value="Acetyl-CoA synthetase-like"/>
    <property type="match status" value="1"/>
</dbReference>
<feature type="domain" description="Carrier" evidence="8">
    <location>
        <begin position="847"/>
        <end position="931"/>
    </location>
</feature>
<evidence type="ECO:0000256" key="3">
    <source>
        <dbReference type="ARBA" id="ARBA00022553"/>
    </source>
</evidence>